<dbReference type="RefSeq" id="WP_013615307.1">
    <property type="nucleotide sequence ID" value="NC_015161.1"/>
</dbReference>
<dbReference type="Proteomes" id="UP000007718">
    <property type="component" value="Chromosome"/>
</dbReference>
<dbReference type="KEGG" id="dpt:Deipr_1561"/>
<name>F0RKC0_DEIPM</name>
<dbReference type="OrthoDB" id="773244at2"/>
<reference evidence="2" key="1">
    <citation type="submission" date="2011-02" db="EMBL/GenBank/DDBJ databases">
        <title>The complete sequence of chromosome of Deinococcus proteolyticus DSM 20540.</title>
        <authorList>
            <consortium name="US DOE Joint Genome Institute (JGI-PGF)"/>
            <person name="Lucas S."/>
            <person name="Copeland A."/>
            <person name="Lapidus A."/>
            <person name="Bruce D."/>
            <person name="Goodwin L."/>
            <person name="Pitluck S."/>
            <person name="Kyrpides N."/>
            <person name="Mavromatis K."/>
            <person name="Pagani I."/>
            <person name="Ivanova N."/>
            <person name="Ovchinnikova G."/>
            <person name="Zeytun A."/>
            <person name="Detter J.C."/>
            <person name="Han C."/>
            <person name="Land M."/>
            <person name="Hauser L."/>
            <person name="Markowitz V."/>
            <person name="Cheng J.-F."/>
            <person name="Hugenholtz P."/>
            <person name="Woyke T."/>
            <person name="Wu D."/>
            <person name="Pukall R."/>
            <person name="Steenblock K."/>
            <person name="Brambilla E."/>
            <person name="Klenk H.-P."/>
            <person name="Eisen J.A."/>
        </authorList>
    </citation>
    <scope>NUCLEOTIDE SEQUENCE [LARGE SCALE GENOMIC DNA]</scope>
    <source>
        <strain evidence="2">ATCC 35074 / DSM 20540 / JCM 6276 / NBRC 101906 / NCIMB 13154 / VKM Ac-1939 / CCM 2703 / MRP</strain>
    </source>
</reference>
<keyword evidence="2" id="KW-1185">Reference proteome</keyword>
<evidence type="ECO:0000313" key="2">
    <source>
        <dbReference type="Proteomes" id="UP000007718"/>
    </source>
</evidence>
<dbReference type="AlphaFoldDB" id="F0RKC0"/>
<proteinExistence type="predicted"/>
<evidence type="ECO:0000313" key="1">
    <source>
        <dbReference type="EMBL" id="ADY26699.1"/>
    </source>
</evidence>
<sequence>MSTFTPDQLAEAHRALASLLGKCEKVLAGGKLKPAQHTLMRRRTEALRVALALIAAEGKGARAAHTVEEPGC</sequence>
<dbReference type="STRING" id="693977.Deipr_1561"/>
<reference evidence="1 2" key="2">
    <citation type="journal article" date="2012" name="Stand. Genomic Sci.">
        <title>Complete genome sequence of the orange-red pigmented, radioresistant Deinococcus proteolyticus type strain (MRP(T)).</title>
        <authorList>
            <person name="Copeland A."/>
            <person name="Zeytun A."/>
            <person name="Yassawong M."/>
            <person name="Nolan M."/>
            <person name="Lucas S."/>
            <person name="Hammon N."/>
            <person name="Deshpande S."/>
            <person name="Cheng J.F."/>
            <person name="Han C."/>
            <person name="Tapia R."/>
            <person name="Goodwin L.A."/>
            <person name="Pitluck S."/>
            <person name="Mavromatis K."/>
            <person name="Liolios K."/>
            <person name="Pagani I."/>
            <person name="Ivanova N."/>
            <person name="Mikhailova N."/>
            <person name="Pati A."/>
            <person name="Chen A."/>
            <person name="Palaniappan K."/>
            <person name="Land M."/>
            <person name="Hauser L."/>
            <person name="Jeffries C.D."/>
            <person name="Brambilla E.M."/>
            <person name="Rohde M."/>
            <person name="Sikorski J."/>
            <person name="Pukall R."/>
            <person name="Goker M."/>
            <person name="Detter J.C."/>
            <person name="Woyke T."/>
            <person name="Bristow J."/>
            <person name="Eisen J.A."/>
            <person name="Markowitz V."/>
            <person name="Hugenholtz P."/>
            <person name="Kyrpides N.C."/>
            <person name="Klenk H.P."/>
            <person name="Lapidus A."/>
        </authorList>
    </citation>
    <scope>NUCLEOTIDE SEQUENCE [LARGE SCALE GENOMIC DNA]</scope>
    <source>
        <strain evidence="2">ATCC 35074 / DSM 20540 / JCM 6276 / NBRC 101906 / NCIMB 13154 / VKM Ac-1939 / CCM 2703 / MRP</strain>
    </source>
</reference>
<dbReference type="HOGENOM" id="CLU_196638_1_0_0"/>
<protein>
    <recommendedName>
        <fullName evidence="3">50S ribosomal protein L29</fullName>
    </recommendedName>
</protein>
<organism evidence="1 2">
    <name type="scientific">Deinococcus proteolyticus (strain ATCC 35074 / DSM 20540 / JCM 6276 / NBRC 101906 / NCIMB 13154 / VKM Ac-1939 / CCM 2703 / MRP)</name>
    <dbReference type="NCBI Taxonomy" id="693977"/>
    <lineage>
        <taxon>Bacteria</taxon>
        <taxon>Thermotogati</taxon>
        <taxon>Deinococcota</taxon>
        <taxon>Deinococci</taxon>
        <taxon>Deinococcales</taxon>
        <taxon>Deinococcaceae</taxon>
        <taxon>Deinococcus</taxon>
    </lineage>
</organism>
<accession>F0RKC0</accession>
<gene>
    <name evidence="1" type="ordered locus">Deipr_1561</name>
</gene>
<dbReference type="EMBL" id="CP002536">
    <property type="protein sequence ID" value="ADY26699.1"/>
    <property type="molecule type" value="Genomic_DNA"/>
</dbReference>
<evidence type="ECO:0008006" key="3">
    <source>
        <dbReference type="Google" id="ProtNLM"/>
    </source>
</evidence>